<proteinExistence type="inferred from homology"/>
<dbReference type="CDD" id="cd07730">
    <property type="entry name" value="metallo-hydrolase-like_MBL-fold"/>
    <property type="match status" value="1"/>
</dbReference>
<gene>
    <name evidence="7" type="ORF">D9757_003504</name>
</gene>
<dbReference type="GO" id="GO:0016787">
    <property type="term" value="F:hydrolase activity"/>
    <property type="evidence" value="ECO:0007669"/>
    <property type="project" value="UniProtKB-KW"/>
</dbReference>
<reference evidence="7 8" key="1">
    <citation type="journal article" date="2020" name="ISME J.">
        <title>Uncovering the hidden diversity of litter-decomposition mechanisms in mushroom-forming fungi.</title>
        <authorList>
            <person name="Floudas D."/>
            <person name="Bentzer J."/>
            <person name="Ahren D."/>
            <person name="Johansson T."/>
            <person name="Persson P."/>
            <person name="Tunlid A."/>
        </authorList>
    </citation>
    <scope>NUCLEOTIDE SEQUENCE [LARGE SCALE GENOMIC DNA]</scope>
    <source>
        <strain evidence="7 8">CBS 406.79</strain>
    </source>
</reference>
<dbReference type="SMART" id="SM00849">
    <property type="entry name" value="Lactamase_B"/>
    <property type="match status" value="1"/>
</dbReference>
<name>A0A8H5HU87_9AGAR</name>
<evidence type="ECO:0000256" key="4">
    <source>
        <dbReference type="ARBA" id="ARBA00022801"/>
    </source>
</evidence>
<accession>A0A8H5HU87</accession>
<dbReference type="InterPro" id="IPR001279">
    <property type="entry name" value="Metallo-B-lactamas"/>
</dbReference>
<keyword evidence="4" id="KW-0378">Hydrolase</keyword>
<dbReference type="SUPFAM" id="SSF56281">
    <property type="entry name" value="Metallo-hydrolase/oxidoreductase"/>
    <property type="match status" value="1"/>
</dbReference>
<dbReference type="OrthoDB" id="10250730at2759"/>
<dbReference type="EMBL" id="JAACJN010000023">
    <property type="protein sequence ID" value="KAF5389340.1"/>
    <property type="molecule type" value="Genomic_DNA"/>
</dbReference>
<dbReference type="InterPro" id="IPR051013">
    <property type="entry name" value="MBL_superfamily_lactonases"/>
</dbReference>
<dbReference type="Gene3D" id="3.60.15.10">
    <property type="entry name" value="Ribonuclease Z/Hydroxyacylglutathione hydrolase-like"/>
    <property type="match status" value="1"/>
</dbReference>
<evidence type="ECO:0000256" key="3">
    <source>
        <dbReference type="ARBA" id="ARBA00022723"/>
    </source>
</evidence>
<feature type="domain" description="Metallo-beta-lactamase" evidence="6">
    <location>
        <begin position="44"/>
        <end position="275"/>
    </location>
</feature>
<evidence type="ECO:0000259" key="6">
    <source>
        <dbReference type="SMART" id="SM00849"/>
    </source>
</evidence>
<dbReference type="Pfam" id="PF00753">
    <property type="entry name" value="Lactamase_B"/>
    <property type="match status" value="1"/>
</dbReference>
<evidence type="ECO:0000256" key="1">
    <source>
        <dbReference type="ARBA" id="ARBA00001947"/>
    </source>
</evidence>
<dbReference type="Proteomes" id="UP000518752">
    <property type="component" value="Unassembled WGS sequence"/>
</dbReference>
<keyword evidence="5" id="KW-0862">Zinc</keyword>
<dbReference type="PANTHER" id="PTHR42978">
    <property type="entry name" value="QUORUM-QUENCHING LACTONASE YTNP-RELATED-RELATED"/>
    <property type="match status" value="1"/>
</dbReference>
<evidence type="ECO:0000256" key="2">
    <source>
        <dbReference type="ARBA" id="ARBA00007749"/>
    </source>
</evidence>
<keyword evidence="3" id="KW-0479">Metal-binding</keyword>
<dbReference type="GO" id="GO:0046872">
    <property type="term" value="F:metal ion binding"/>
    <property type="evidence" value="ECO:0007669"/>
    <property type="project" value="UniProtKB-KW"/>
</dbReference>
<dbReference type="PANTHER" id="PTHR42978:SF2">
    <property type="entry name" value="102 KBASES UNSTABLE REGION: FROM 1 TO 119443"/>
    <property type="match status" value="1"/>
</dbReference>
<sequence>MANLPPPTQNQAYCTVSALEAGHLDLPLRVFLDNAAEGSVLNSPTLAFLIRHSKNNKTFVFDLGIRKDLQENAPPSVREWDKAFFNSQIPQDTAESLLKGGLSPADIDTVCISHCHWDHTGNTKLFPNSQFVVGAGAADLFKPGYPEDPTSGFESDLLPAGRTRFLEFRDLPPLGIFPHALDFYGDGSLYIVDAAGHLPGHVIAIARTSSDGGWILLGGDSAHHWNLITGESQIAVGRPGFVGGCAHLDLSAATQNIERIRAFWKSPRTRVILAHDAPWYKENKDGDAFWPGHIESK</sequence>
<comment type="similarity">
    <text evidence="2">Belongs to the metallo-beta-lactamase superfamily.</text>
</comment>
<comment type="caution">
    <text evidence="7">The sequence shown here is derived from an EMBL/GenBank/DDBJ whole genome shotgun (WGS) entry which is preliminary data.</text>
</comment>
<protein>
    <recommendedName>
        <fullName evidence="6">Metallo-beta-lactamase domain-containing protein</fullName>
    </recommendedName>
</protein>
<evidence type="ECO:0000256" key="5">
    <source>
        <dbReference type="ARBA" id="ARBA00022833"/>
    </source>
</evidence>
<organism evidence="7 8">
    <name type="scientific">Collybiopsis confluens</name>
    <dbReference type="NCBI Taxonomy" id="2823264"/>
    <lineage>
        <taxon>Eukaryota</taxon>
        <taxon>Fungi</taxon>
        <taxon>Dikarya</taxon>
        <taxon>Basidiomycota</taxon>
        <taxon>Agaricomycotina</taxon>
        <taxon>Agaricomycetes</taxon>
        <taxon>Agaricomycetidae</taxon>
        <taxon>Agaricales</taxon>
        <taxon>Marasmiineae</taxon>
        <taxon>Omphalotaceae</taxon>
        <taxon>Collybiopsis</taxon>
    </lineage>
</organism>
<evidence type="ECO:0000313" key="7">
    <source>
        <dbReference type="EMBL" id="KAF5389340.1"/>
    </source>
</evidence>
<comment type="cofactor">
    <cofactor evidence="1">
        <name>Zn(2+)</name>
        <dbReference type="ChEBI" id="CHEBI:29105"/>
    </cofactor>
</comment>
<dbReference type="AlphaFoldDB" id="A0A8H5HU87"/>
<evidence type="ECO:0000313" key="8">
    <source>
        <dbReference type="Proteomes" id="UP000518752"/>
    </source>
</evidence>
<keyword evidence="8" id="KW-1185">Reference proteome</keyword>
<dbReference type="InterPro" id="IPR036866">
    <property type="entry name" value="RibonucZ/Hydroxyglut_hydro"/>
</dbReference>